<feature type="compositionally biased region" description="Low complexity" evidence="1">
    <location>
        <begin position="125"/>
        <end position="146"/>
    </location>
</feature>
<protein>
    <recommendedName>
        <fullName evidence="6">Extracellular membrane protein CFEM domain-containing protein</fullName>
    </recommendedName>
</protein>
<organism evidence="4 5">
    <name type="scientific">Podospora aff. communis PSN243</name>
    <dbReference type="NCBI Taxonomy" id="3040156"/>
    <lineage>
        <taxon>Eukaryota</taxon>
        <taxon>Fungi</taxon>
        <taxon>Dikarya</taxon>
        <taxon>Ascomycota</taxon>
        <taxon>Pezizomycotina</taxon>
        <taxon>Sordariomycetes</taxon>
        <taxon>Sordariomycetidae</taxon>
        <taxon>Sordariales</taxon>
        <taxon>Podosporaceae</taxon>
        <taxon>Podospora</taxon>
    </lineage>
</organism>
<accession>A0AAV9GC02</accession>
<feature type="region of interest" description="Disordered" evidence="1">
    <location>
        <begin position="124"/>
        <end position="163"/>
    </location>
</feature>
<keyword evidence="5" id="KW-1185">Reference proteome</keyword>
<name>A0AAV9GC02_9PEZI</name>
<keyword evidence="2" id="KW-0472">Membrane</keyword>
<evidence type="ECO:0000256" key="1">
    <source>
        <dbReference type="SAM" id="MobiDB-lite"/>
    </source>
</evidence>
<feature type="signal peptide" evidence="3">
    <location>
        <begin position="1"/>
        <end position="23"/>
    </location>
</feature>
<evidence type="ECO:0000256" key="3">
    <source>
        <dbReference type="SAM" id="SignalP"/>
    </source>
</evidence>
<keyword evidence="2" id="KW-1133">Transmembrane helix</keyword>
<proteinExistence type="predicted"/>
<reference evidence="4" key="1">
    <citation type="journal article" date="2023" name="Mol. Phylogenet. Evol.">
        <title>Genome-scale phylogeny and comparative genomics of the fungal order Sordariales.</title>
        <authorList>
            <person name="Hensen N."/>
            <person name="Bonometti L."/>
            <person name="Westerberg I."/>
            <person name="Brannstrom I.O."/>
            <person name="Guillou S."/>
            <person name="Cros-Aarteil S."/>
            <person name="Calhoun S."/>
            <person name="Haridas S."/>
            <person name="Kuo A."/>
            <person name="Mondo S."/>
            <person name="Pangilinan J."/>
            <person name="Riley R."/>
            <person name="LaButti K."/>
            <person name="Andreopoulos B."/>
            <person name="Lipzen A."/>
            <person name="Chen C."/>
            <person name="Yan M."/>
            <person name="Daum C."/>
            <person name="Ng V."/>
            <person name="Clum A."/>
            <person name="Steindorff A."/>
            <person name="Ohm R.A."/>
            <person name="Martin F."/>
            <person name="Silar P."/>
            <person name="Natvig D.O."/>
            <person name="Lalanne C."/>
            <person name="Gautier V."/>
            <person name="Ament-Velasquez S.L."/>
            <person name="Kruys A."/>
            <person name="Hutchinson M.I."/>
            <person name="Powell A.J."/>
            <person name="Barry K."/>
            <person name="Miller A.N."/>
            <person name="Grigoriev I.V."/>
            <person name="Debuchy R."/>
            <person name="Gladieux P."/>
            <person name="Hiltunen Thoren M."/>
            <person name="Johannesson H."/>
        </authorList>
    </citation>
    <scope>NUCLEOTIDE SEQUENCE</scope>
    <source>
        <strain evidence="4">PSN243</strain>
    </source>
</reference>
<dbReference type="AlphaFoldDB" id="A0AAV9GC02"/>
<dbReference type="EMBL" id="MU865963">
    <property type="protein sequence ID" value="KAK4445697.1"/>
    <property type="molecule type" value="Genomic_DNA"/>
</dbReference>
<feature type="chain" id="PRO_5043765390" description="Extracellular membrane protein CFEM domain-containing protein" evidence="3">
    <location>
        <begin position="24"/>
        <end position="308"/>
    </location>
</feature>
<evidence type="ECO:0000256" key="2">
    <source>
        <dbReference type="SAM" id="Phobius"/>
    </source>
</evidence>
<evidence type="ECO:0000313" key="5">
    <source>
        <dbReference type="Proteomes" id="UP001321760"/>
    </source>
</evidence>
<gene>
    <name evidence="4" type="ORF">QBC34DRAFT_441524</name>
</gene>
<evidence type="ECO:0000313" key="4">
    <source>
        <dbReference type="EMBL" id="KAK4445697.1"/>
    </source>
</evidence>
<feature type="compositionally biased region" description="Low complexity" evidence="1">
    <location>
        <begin position="252"/>
        <end position="262"/>
    </location>
</feature>
<dbReference type="Proteomes" id="UP001321760">
    <property type="component" value="Unassembled WGS sequence"/>
</dbReference>
<sequence length="308" mass="31680">MRIPAALFVALFTLASHVHPVGAADGGIDWHEAGIGKLRHCATAIFSGCCPIQNFLGCITKSCLCRSDLIPDAQKKIKDAVSKDCGGKELDIDAAVNLYNDDCASNGFPVPGYTYVSTQTTRVSTGAPTPTVDAPATATATATQTTAGGGQNRNSSGTAPQGGGIAPTVTVYRSSASSHALLPIWTGLLSVLAFVPGMLRLVRAETVVVTYTEPPPPPAFSSVVTTRQTILTEPIVSTLKVTQTGSPESSKTGDSLGTNSGSNTGGNTGGKGELSALEVMGTVIGIVVGLITMVATLWMCLERRRGSI</sequence>
<feature type="compositionally biased region" description="Polar residues" evidence="1">
    <location>
        <begin position="239"/>
        <end position="250"/>
    </location>
</feature>
<reference evidence="4" key="2">
    <citation type="submission" date="2023-05" db="EMBL/GenBank/DDBJ databases">
        <authorList>
            <consortium name="Lawrence Berkeley National Laboratory"/>
            <person name="Steindorff A."/>
            <person name="Hensen N."/>
            <person name="Bonometti L."/>
            <person name="Westerberg I."/>
            <person name="Brannstrom I.O."/>
            <person name="Guillou S."/>
            <person name="Cros-Aarteil S."/>
            <person name="Calhoun S."/>
            <person name="Haridas S."/>
            <person name="Kuo A."/>
            <person name="Mondo S."/>
            <person name="Pangilinan J."/>
            <person name="Riley R."/>
            <person name="Labutti K."/>
            <person name="Andreopoulos B."/>
            <person name="Lipzen A."/>
            <person name="Chen C."/>
            <person name="Yanf M."/>
            <person name="Daum C."/>
            <person name="Ng V."/>
            <person name="Clum A."/>
            <person name="Ohm R."/>
            <person name="Martin F."/>
            <person name="Silar P."/>
            <person name="Natvig D."/>
            <person name="Lalanne C."/>
            <person name="Gautier V."/>
            <person name="Ament-Velasquez S.L."/>
            <person name="Kruys A."/>
            <person name="Hutchinson M.I."/>
            <person name="Powell A.J."/>
            <person name="Barry K."/>
            <person name="Miller A.N."/>
            <person name="Grigoriev I.V."/>
            <person name="Debuchy R."/>
            <person name="Gladieux P."/>
            <person name="Thoren M.H."/>
            <person name="Johannesson H."/>
        </authorList>
    </citation>
    <scope>NUCLEOTIDE SEQUENCE</scope>
    <source>
        <strain evidence="4">PSN243</strain>
    </source>
</reference>
<feature type="region of interest" description="Disordered" evidence="1">
    <location>
        <begin position="239"/>
        <end position="269"/>
    </location>
</feature>
<evidence type="ECO:0008006" key="6">
    <source>
        <dbReference type="Google" id="ProtNLM"/>
    </source>
</evidence>
<feature type="transmembrane region" description="Helical" evidence="2">
    <location>
        <begin position="279"/>
        <end position="301"/>
    </location>
</feature>
<comment type="caution">
    <text evidence="4">The sequence shown here is derived from an EMBL/GenBank/DDBJ whole genome shotgun (WGS) entry which is preliminary data.</text>
</comment>
<keyword evidence="3" id="KW-0732">Signal</keyword>
<keyword evidence="2" id="KW-0812">Transmembrane</keyword>